<feature type="region of interest" description="Disordered" evidence="1">
    <location>
        <begin position="175"/>
        <end position="206"/>
    </location>
</feature>
<sequence>MIHLGLFDFGIGGVVLGLIAMIVFLYNLDKYFNKAKERSRQKKAWIDVNSGICPWCGEKTIGKFTEIHCSRCSFSHPKQVLSLNNCCSFCGTELTIRKQGETVGHDEKERVIYRSFLGCPQCKGWVNQPNFSKSMIINDGKCGFCQGPLKTIQEKKVELNRTTYAIMECEDCGRTGVDSPPPEPAMSNSYEQDDSYDWRPGGIGSI</sequence>
<proteinExistence type="predicted"/>
<feature type="transmembrane region" description="Helical" evidence="2">
    <location>
        <begin position="6"/>
        <end position="28"/>
    </location>
</feature>
<evidence type="ECO:0000313" key="4">
    <source>
        <dbReference type="Proteomes" id="UP000034508"/>
    </source>
</evidence>
<gene>
    <name evidence="3" type="ORF">US31_C0010G0013</name>
</gene>
<reference evidence="3 4" key="1">
    <citation type="journal article" date="2015" name="Nature">
        <title>rRNA introns, odd ribosomes, and small enigmatic genomes across a large radiation of phyla.</title>
        <authorList>
            <person name="Brown C.T."/>
            <person name="Hug L.A."/>
            <person name="Thomas B.C."/>
            <person name="Sharon I."/>
            <person name="Castelle C.J."/>
            <person name="Singh A."/>
            <person name="Wilkins M.J."/>
            <person name="Williams K.H."/>
            <person name="Banfield J.F."/>
        </authorList>
    </citation>
    <scope>NUCLEOTIDE SEQUENCE [LARGE SCALE GENOMIC DNA]</scope>
</reference>
<dbReference type="Proteomes" id="UP000034508">
    <property type="component" value="Unassembled WGS sequence"/>
</dbReference>
<evidence type="ECO:0000256" key="1">
    <source>
        <dbReference type="SAM" id="MobiDB-lite"/>
    </source>
</evidence>
<comment type="caution">
    <text evidence="3">The sequence shown here is derived from an EMBL/GenBank/DDBJ whole genome shotgun (WGS) entry which is preliminary data.</text>
</comment>
<accession>A0A0G0I1H6</accession>
<evidence type="ECO:0000313" key="3">
    <source>
        <dbReference type="EMBL" id="KKQ18089.1"/>
    </source>
</evidence>
<keyword evidence="2" id="KW-0472">Membrane</keyword>
<name>A0A0G0I1H6_9BACT</name>
<protein>
    <submittedName>
        <fullName evidence="3">Uncharacterized protein</fullName>
    </submittedName>
</protein>
<evidence type="ECO:0000256" key="2">
    <source>
        <dbReference type="SAM" id="Phobius"/>
    </source>
</evidence>
<dbReference type="AlphaFoldDB" id="A0A0G0I1H6"/>
<keyword evidence="2" id="KW-1133">Transmembrane helix</keyword>
<keyword evidence="2" id="KW-0812">Transmembrane</keyword>
<dbReference type="EMBL" id="LBSM01000010">
    <property type="protein sequence ID" value="KKQ18089.1"/>
    <property type="molecule type" value="Genomic_DNA"/>
</dbReference>
<organism evidence="3 4">
    <name type="scientific">Berkelbacteria bacterium GW2011_GWA1_36_9</name>
    <dbReference type="NCBI Taxonomy" id="1618331"/>
    <lineage>
        <taxon>Bacteria</taxon>
        <taxon>Candidatus Berkelbacteria</taxon>
    </lineage>
</organism>